<evidence type="ECO:0000256" key="3">
    <source>
        <dbReference type="SAM" id="SignalP"/>
    </source>
</evidence>
<feature type="transmembrane region" description="Helical" evidence="2">
    <location>
        <begin position="320"/>
        <end position="342"/>
    </location>
</feature>
<proteinExistence type="predicted"/>
<dbReference type="AlphaFoldDB" id="A0A8T9CI69"/>
<keyword evidence="3" id="KW-0732">Signal</keyword>
<feature type="chain" id="PRO_5035934193" evidence="3">
    <location>
        <begin position="25"/>
        <end position="615"/>
    </location>
</feature>
<name>A0A8T9CI69_9HELO</name>
<keyword evidence="2" id="KW-1133">Transmembrane helix</keyword>
<keyword evidence="2" id="KW-0472">Membrane</keyword>
<feature type="compositionally biased region" description="Low complexity" evidence="1">
    <location>
        <begin position="441"/>
        <end position="450"/>
    </location>
</feature>
<dbReference type="PROSITE" id="PS51257">
    <property type="entry name" value="PROKAR_LIPOPROTEIN"/>
    <property type="match status" value="1"/>
</dbReference>
<evidence type="ECO:0000256" key="2">
    <source>
        <dbReference type="SAM" id="Phobius"/>
    </source>
</evidence>
<feature type="compositionally biased region" description="Low complexity" evidence="1">
    <location>
        <begin position="351"/>
        <end position="366"/>
    </location>
</feature>
<feature type="region of interest" description="Disordered" evidence="1">
    <location>
        <begin position="351"/>
        <end position="471"/>
    </location>
</feature>
<evidence type="ECO:0000256" key="1">
    <source>
        <dbReference type="SAM" id="MobiDB-lite"/>
    </source>
</evidence>
<feature type="region of interest" description="Disordered" evidence="1">
    <location>
        <begin position="483"/>
        <end position="563"/>
    </location>
</feature>
<comment type="caution">
    <text evidence="4">The sequence shown here is derived from an EMBL/GenBank/DDBJ whole genome shotgun (WGS) entry which is preliminary data.</text>
</comment>
<dbReference type="CDD" id="cd12087">
    <property type="entry name" value="TM_EGFR-like"/>
    <property type="match status" value="1"/>
</dbReference>
<dbReference type="Proteomes" id="UP000469558">
    <property type="component" value="Unassembled WGS sequence"/>
</dbReference>
<organism evidence="4 5">
    <name type="scientific">Lachnellula suecica</name>
    <dbReference type="NCBI Taxonomy" id="602035"/>
    <lineage>
        <taxon>Eukaryota</taxon>
        <taxon>Fungi</taxon>
        <taxon>Dikarya</taxon>
        <taxon>Ascomycota</taxon>
        <taxon>Pezizomycotina</taxon>
        <taxon>Leotiomycetes</taxon>
        <taxon>Helotiales</taxon>
        <taxon>Lachnaceae</taxon>
        <taxon>Lachnellula</taxon>
    </lineage>
</organism>
<feature type="compositionally biased region" description="Polar residues" evidence="1">
    <location>
        <begin position="484"/>
        <end position="499"/>
    </location>
</feature>
<protein>
    <submittedName>
        <fullName evidence="4">Uncharacterized protein</fullName>
    </submittedName>
</protein>
<dbReference type="OrthoDB" id="5292518at2759"/>
<feature type="compositionally biased region" description="Low complexity" evidence="1">
    <location>
        <begin position="500"/>
        <end position="517"/>
    </location>
</feature>
<sequence>MRVVGASWSCTFTIAACYVGVAWASVSNKEFESKPPNYTPQNSWPFDGQEILDAPISGKVVSGSEQQAPKESRNTDEVTLSSVQKILVTTTTKEVAVLHPKITDAPLVRRKLGSNRWDLVHNGIQGQKRDATACPIDYQLCPKSLNGGCCPNDRVCAVSSCLPTSEGPVSACGKLGYVACGISDGGGCCPESYVCGQAGCTPSAGVSYIETCGVNSYLCPASLNYGCCKSGMGCALSGCWSTSISSYTLVNTLTTTDASSHTVTITTSVLTAITPTAPTATATSGPALLPKVTSAPTAIAKTAASGTPSSGGGGLTSAEIGGIIGGAVTFLVIILAIAFFILRRLNTAIKAASDARTRTSSSGPRSGRSRPRETPDIDAMSVDPLMITGSEAGTERHHSYQSSKNSAFEVEANSPPSFSHPFSPRSPPHTHYPRGYNAVASSDSPYSNSSSGGGYRNPSLESTPPMTQTNRGYFDIPLRAERGSQGSLNRRPSQHARNWSNASEESEVSAASSGPAELAADPQRKGSILQRLGSRIASRKSSISKSASEPVLTGGPTSNPLSPRLGHIPEAAESHQRVDMTALSGTRLRQAGLSNAQLREMTMFEQNPYIQETKQ</sequence>
<reference evidence="4 5" key="1">
    <citation type="submission" date="2018-05" db="EMBL/GenBank/DDBJ databases">
        <title>Genome sequencing and assembly of the regulated plant pathogen Lachnellula willkommii and related sister species for the development of diagnostic species identification markers.</title>
        <authorList>
            <person name="Giroux E."/>
            <person name="Bilodeau G."/>
        </authorList>
    </citation>
    <scope>NUCLEOTIDE SEQUENCE [LARGE SCALE GENOMIC DNA]</scope>
    <source>
        <strain evidence="4 5">CBS 268.59</strain>
    </source>
</reference>
<feature type="compositionally biased region" description="Polar residues" evidence="1">
    <location>
        <begin position="460"/>
        <end position="471"/>
    </location>
</feature>
<gene>
    <name evidence="4" type="ORF">LSUE1_G001312</name>
</gene>
<keyword evidence="2" id="KW-0812">Transmembrane</keyword>
<keyword evidence="5" id="KW-1185">Reference proteome</keyword>
<feature type="compositionally biased region" description="Low complexity" evidence="1">
    <location>
        <begin position="534"/>
        <end position="548"/>
    </location>
</feature>
<accession>A0A8T9CI69</accession>
<feature type="signal peptide" evidence="3">
    <location>
        <begin position="1"/>
        <end position="24"/>
    </location>
</feature>
<feature type="compositionally biased region" description="Low complexity" evidence="1">
    <location>
        <begin position="414"/>
        <end position="423"/>
    </location>
</feature>
<evidence type="ECO:0000313" key="4">
    <source>
        <dbReference type="EMBL" id="TVY84862.1"/>
    </source>
</evidence>
<evidence type="ECO:0000313" key="5">
    <source>
        <dbReference type="Proteomes" id="UP000469558"/>
    </source>
</evidence>
<dbReference type="EMBL" id="QGMK01000049">
    <property type="protein sequence ID" value="TVY84862.1"/>
    <property type="molecule type" value="Genomic_DNA"/>
</dbReference>